<reference evidence="2 3" key="1">
    <citation type="submission" date="2018-07" db="EMBL/GenBank/DDBJ databases">
        <title>Genomic Encyclopedia of Type Strains, Phase IV (KMG-IV): sequencing the most valuable type-strain genomes for metagenomic binning, comparative biology and taxonomic classification.</title>
        <authorList>
            <person name="Goeker M."/>
        </authorList>
    </citation>
    <scope>NUCLEOTIDE SEQUENCE [LARGE SCALE GENOMIC DNA]</scope>
    <source>
        <strain evidence="2 3">DSM 27016</strain>
    </source>
</reference>
<sequence>MESSEKVYQVIIASDANDRMYEHFEFLARVSVNAANRLLDELLENIRNLQTDPFRYPAYNRPYLTVGKYRYILSSKRYRIVYQIIENQVFVDDIQDCRQNDDSSSLNK</sequence>
<dbReference type="Gene3D" id="3.30.2310.20">
    <property type="entry name" value="RelE-like"/>
    <property type="match status" value="1"/>
</dbReference>
<evidence type="ECO:0000256" key="1">
    <source>
        <dbReference type="ARBA" id="ARBA00022649"/>
    </source>
</evidence>
<name>A0A369B1A7_9FIRM</name>
<keyword evidence="1" id="KW-1277">Toxin-antitoxin system</keyword>
<organism evidence="2 3">
    <name type="scientific">Anaerobacterium chartisolvens</name>
    <dbReference type="NCBI Taxonomy" id="1297424"/>
    <lineage>
        <taxon>Bacteria</taxon>
        <taxon>Bacillati</taxon>
        <taxon>Bacillota</taxon>
        <taxon>Clostridia</taxon>
        <taxon>Eubacteriales</taxon>
        <taxon>Oscillospiraceae</taxon>
        <taxon>Anaerobacterium</taxon>
    </lineage>
</organism>
<gene>
    <name evidence="2" type="ORF">DFR58_11332</name>
</gene>
<dbReference type="InterPro" id="IPR035093">
    <property type="entry name" value="RelE/ParE_toxin_dom_sf"/>
</dbReference>
<proteinExistence type="predicted"/>
<keyword evidence="3" id="KW-1185">Reference proteome</keyword>
<accession>A0A369B1A7</accession>
<dbReference type="Proteomes" id="UP000253034">
    <property type="component" value="Unassembled WGS sequence"/>
</dbReference>
<dbReference type="InterPro" id="IPR007712">
    <property type="entry name" value="RelE/ParE_toxin"/>
</dbReference>
<dbReference type="Pfam" id="PF05016">
    <property type="entry name" value="ParE_toxin"/>
    <property type="match status" value="1"/>
</dbReference>
<dbReference type="OrthoDB" id="1807946at2"/>
<protein>
    <submittedName>
        <fullName evidence="2">ParE-like toxin of type II ParDE toxin-antitoxin system</fullName>
    </submittedName>
</protein>
<dbReference type="RefSeq" id="WP_114298106.1">
    <property type="nucleotide sequence ID" value="NZ_QPJT01000013.1"/>
</dbReference>
<dbReference type="SUPFAM" id="SSF143011">
    <property type="entry name" value="RelE-like"/>
    <property type="match status" value="1"/>
</dbReference>
<evidence type="ECO:0000313" key="2">
    <source>
        <dbReference type="EMBL" id="RCX15452.1"/>
    </source>
</evidence>
<dbReference type="EMBL" id="QPJT01000013">
    <property type="protein sequence ID" value="RCX15452.1"/>
    <property type="molecule type" value="Genomic_DNA"/>
</dbReference>
<comment type="caution">
    <text evidence="2">The sequence shown here is derived from an EMBL/GenBank/DDBJ whole genome shotgun (WGS) entry which is preliminary data.</text>
</comment>
<dbReference type="AlphaFoldDB" id="A0A369B1A7"/>
<evidence type="ECO:0000313" key="3">
    <source>
        <dbReference type="Proteomes" id="UP000253034"/>
    </source>
</evidence>